<dbReference type="GO" id="GO:0000155">
    <property type="term" value="F:phosphorelay sensor kinase activity"/>
    <property type="evidence" value="ECO:0007669"/>
    <property type="project" value="InterPro"/>
</dbReference>
<dbReference type="SMART" id="SM00388">
    <property type="entry name" value="HisKA"/>
    <property type="match status" value="1"/>
</dbReference>
<dbReference type="eggNOG" id="COG4191">
    <property type="taxonomic scope" value="Bacteria"/>
</dbReference>
<evidence type="ECO:0000256" key="13">
    <source>
        <dbReference type="SAM" id="Coils"/>
    </source>
</evidence>
<dbReference type="EMBL" id="AEWJ01000013">
    <property type="protein sequence ID" value="EGD60706.1"/>
    <property type="molecule type" value="Genomic_DNA"/>
</dbReference>
<protein>
    <recommendedName>
        <fullName evidence="3">histidine kinase</fullName>
        <ecNumber evidence="3">2.7.13.3</ecNumber>
    </recommendedName>
</protein>
<reference evidence="16 17" key="1">
    <citation type="journal article" date="2012" name="J. Bacteriol.">
        <title>Draft Genome Sequence of Novosphingobium nitrogenifigens Y88T.</title>
        <authorList>
            <person name="Strabala T.J."/>
            <person name="Macdonald L."/>
            <person name="Liu V."/>
            <person name="Smit A.M."/>
        </authorList>
    </citation>
    <scope>NUCLEOTIDE SEQUENCE [LARGE SCALE GENOMIC DNA]</scope>
    <source>
        <strain evidence="16 17">DSM 19370</strain>
    </source>
</reference>
<evidence type="ECO:0000256" key="11">
    <source>
        <dbReference type="ARBA" id="ARBA00022989"/>
    </source>
</evidence>
<evidence type="ECO:0000256" key="6">
    <source>
        <dbReference type="ARBA" id="ARBA00022679"/>
    </source>
</evidence>
<evidence type="ECO:0000256" key="4">
    <source>
        <dbReference type="ARBA" id="ARBA00022475"/>
    </source>
</evidence>
<keyword evidence="12" id="KW-0902">Two-component regulatory system</keyword>
<dbReference type="SUPFAM" id="SSF103190">
    <property type="entry name" value="Sensory domain-like"/>
    <property type="match status" value="1"/>
</dbReference>
<name>F1Z3X0_9SPHN</name>
<proteinExistence type="predicted"/>
<dbReference type="InterPro" id="IPR004358">
    <property type="entry name" value="Sig_transdc_His_kin-like_C"/>
</dbReference>
<sequence length="590" mass="63812">MQVFAQQGMAAPLLPTRLDQRLALPVLVGMALLVVLIAWQAGHLTRRAYIAEASGQLDVDAGLRAALIQAEIDRFHLLPMALAEDRDIAAALAGAQDATPRLDQRLETLAQETGAADLYLLRGDGTAIAASNFRKPTSFVGHSFAFRDYYRDALRKGSSMQFGLGTTSHRPGLYFARRTVGNGFIVVKREFLGIEAEWAGAPGLTLVTDADGVVVVASAPDLRFRTMQRLDPAREARVRAALRADRGPLQPLGVTPTGEGPLVRIDTLGEGQWIHAMAPAGVSGWHVHRFVPVGEHIANAQRMAWALGALAGVVVLAALAGLWLRRHRQQLRTAELKAEVDVRTAELRREIAERTEVEQRADLLREELRQANRLATLGQVTAGIAHETAQPVAAIRSYADNGIAFLERGNIATARANFTAISGLTERVGAITAQLRNFSRRREDQVRAMPLSEAVEGALLILRPRLGGIACDIALGEDPLVMASRLRLEQVLVNLLHNAIDALSSRPDARIELVATQEGGRVRLRIRDNGPGISPEIAGRLFTPFATSRTHGLGLGLVIAQDIMREMDGEIVAVDSAEGAVFDVLLKAAE</sequence>
<keyword evidence="9 16" id="KW-0418">Kinase</keyword>
<evidence type="ECO:0000256" key="9">
    <source>
        <dbReference type="ARBA" id="ARBA00022777"/>
    </source>
</evidence>
<evidence type="ECO:0000256" key="10">
    <source>
        <dbReference type="ARBA" id="ARBA00022840"/>
    </source>
</evidence>
<feature type="transmembrane region" description="Helical" evidence="14">
    <location>
        <begin position="21"/>
        <end position="39"/>
    </location>
</feature>
<accession>F1Z3X0</accession>
<dbReference type="InterPro" id="IPR003661">
    <property type="entry name" value="HisK_dim/P_dom"/>
</dbReference>
<dbReference type="InterPro" id="IPR029151">
    <property type="entry name" value="Sensor-like_sf"/>
</dbReference>
<comment type="caution">
    <text evidence="16">The sequence shown here is derived from an EMBL/GenBank/DDBJ whole genome shotgun (WGS) entry which is preliminary data.</text>
</comment>
<dbReference type="GO" id="GO:0005524">
    <property type="term" value="F:ATP binding"/>
    <property type="evidence" value="ECO:0007669"/>
    <property type="project" value="UniProtKB-KW"/>
</dbReference>
<evidence type="ECO:0000313" key="16">
    <source>
        <dbReference type="EMBL" id="EGD60706.1"/>
    </source>
</evidence>
<evidence type="ECO:0000256" key="1">
    <source>
        <dbReference type="ARBA" id="ARBA00000085"/>
    </source>
</evidence>
<keyword evidence="10" id="KW-0067">ATP-binding</keyword>
<dbReference type="PROSITE" id="PS50109">
    <property type="entry name" value="HIS_KIN"/>
    <property type="match status" value="1"/>
</dbReference>
<comment type="subcellular location">
    <subcellularLocation>
        <location evidence="2">Cell membrane</location>
        <topology evidence="2">Multi-pass membrane protein</topology>
    </subcellularLocation>
</comment>
<dbReference type="SUPFAM" id="SSF47384">
    <property type="entry name" value="Homodimeric domain of signal transducing histidine kinase"/>
    <property type="match status" value="1"/>
</dbReference>
<feature type="domain" description="Histidine kinase" evidence="15">
    <location>
        <begin position="383"/>
        <end position="590"/>
    </location>
</feature>
<evidence type="ECO:0000256" key="5">
    <source>
        <dbReference type="ARBA" id="ARBA00022553"/>
    </source>
</evidence>
<gene>
    <name evidence="16" type="ORF">Y88_1787</name>
</gene>
<dbReference type="SMART" id="SM00387">
    <property type="entry name" value="HATPase_c"/>
    <property type="match status" value="1"/>
</dbReference>
<dbReference type="STRING" id="983920.Y88_1787"/>
<dbReference type="AlphaFoldDB" id="F1Z3X0"/>
<dbReference type="InterPro" id="IPR003594">
    <property type="entry name" value="HATPase_dom"/>
</dbReference>
<feature type="transmembrane region" description="Helical" evidence="14">
    <location>
        <begin position="303"/>
        <end position="324"/>
    </location>
</feature>
<dbReference type="EC" id="2.7.13.3" evidence="3"/>
<dbReference type="Gene3D" id="1.10.287.130">
    <property type="match status" value="1"/>
</dbReference>
<dbReference type="PANTHER" id="PTHR43065">
    <property type="entry name" value="SENSOR HISTIDINE KINASE"/>
    <property type="match status" value="1"/>
</dbReference>
<keyword evidence="7 14" id="KW-0812">Transmembrane</keyword>
<evidence type="ECO:0000256" key="14">
    <source>
        <dbReference type="SAM" id="Phobius"/>
    </source>
</evidence>
<evidence type="ECO:0000256" key="12">
    <source>
        <dbReference type="ARBA" id="ARBA00023012"/>
    </source>
</evidence>
<dbReference type="InterPro" id="IPR005467">
    <property type="entry name" value="His_kinase_dom"/>
</dbReference>
<dbReference type="PRINTS" id="PR00344">
    <property type="entry name" value="BCTRLSENSOR"/>
</dbReference>
<dbReference type="Gene3D" id="6.10.250.3020">
    <property type="match status" value="1"/>
</dbReference>
<dbReference type="InterPro" id="IPR017055">
    <property type="entry name" value="Sig_transdc_His_kinase_DctB"/>
</dbReference>
<dbReference type="InterPro" id="IPR036890">
    <property type="entry name" value="HATPase_C_sf"/>
</dbReference>
<comment type="catalytic activity">
    <reaction evidence="1">
        <text>ATP + protein L-histidine = ADP + protein N-phospho-L-histidine.</text>
        <dbReference type="EC" id="2.7.13.3"/>
    </reaction>
</comment>
<keyword evidence="14" id="KW-0472">Membrane</keyword>
<keyword evidence="6" id="KW-0808">Transferase</keyword>
<dbReference type="Gene3D" id="3.30.450.20">
    <property type="entry name" value="PAS domain"/>
    <property type="match status" value="2"/>
</dbReference>
<dbReference type="InterPro" id="IPR036097">
    <property type="entry name" value="HisK_dim/P_sf"/>
</dbReference>
<keyword evidence="17" id="KW-1185">Reference proteome</keyword>
<evidence type="ECO:0000256" key="2">
    <source>
        <dbReference type="ARBA" id="ARBA00004651"/>
    </source>
</evidence>
<dbReference type="Proteomes" id="UP000004728">
    <property type="component" value="Unassembled WGS sequence"/>
</dbReference>
<evidence type="ECO:0000256" key="3">
    <source>
        <dbReference type="ARBA" id="ARBA00012438"/>
    </source>
</evidence>
<dbReference type="PIRSF" id="PIRSF036431">
    <property type="entry name" value="STHK_DctB"/>
    <property type="match status" value="1"/>
</dbReference>
<organism evidence="16 17">
    <name type="scientific">Novosphingobium nitrogenifigens DSM 19370</name>
    <dbReference type="NCBI Taxonomy" id="983920"/>
    <lineage>
        <taxon>Bacteria</taxon>
        <taxon>Pseudomonadati</taxon>
        <taxon>Pseudomonadota</taxon>
        <taxon>Alphaproteobacteria</taxon>
        <taxon>Sphingomonadales</taxon>
        <taxon>Sphingomonadaceae</taxon>
        <taxon>Novosphingobium</taxon>
    </lineage>
</organism>
<evidence type="ECO:0000256" key="7">
    <source>
        <dbReference type="ARBA" id="ARBA00022692"/>
    </source>
</evidence>
<dbReference type="HOGENOM" id="CLU_000445_94_2_5"/>
<evidence type="ECO:0000256" key="8">
    <source>
        <dbReference type="ARBA" id="ARBA00022741"/>
    </source>
</evidence>
<dbReference type="GO" id="GO:0005886">
    <property type="term" value="C:plasma membrane"/>
    <property type="evidence" value="ECO:0007669"/>
    <property type="project" value="UniProtKB-SubCell"/>
</dbReference>
<dbReference type="Pfam" id="PF02518">
    <property type="entry name" value="HATPase_c"/>
    <property type="match status" value="1"/>
</dbReference>
<dbReference type="SUPFAM" id="SSF55874">
    <property type="entry name" value="ATPase domain of HSP90 chaperone/DNA topoisomerase II/histidine kinase"/>
    <property type="match status" value="1"/>
</dbReference>
<feature type="coiled-coil region" evidence="13">
    <location>
        <begin position="347"/>
        <end position="374"/>
    </location>
</feature>
<keyword evidence="8" id="KW-0547">Nucleotide-binding</keyword>
<dbReference type="InParanoid" id="F1Z3X0"/>
<dbReference type="PANTHER" id="PTHR43065:SF46">
    <property type="entry name" value="C4-DICARBOXYLATE TRANSPORT SENSOR PROTEIN DCTB"/>
    <property type="match status" value="1"/>
</dbReference>
<dbReference type="FunCoup" id="F1Z3X0">
    <property type="interactions" value="179"/>
</dbReference>
<evidence type="ECO:0000313" key="17">
    <source>
        <dbReference type="Proteomes" id="UP000004728"/>
    </source>
</evidence>
<dbReference type="Gene3D" id="3.30.565.10">
    <property type="entry name" value="Histidine kinase-like ATPase, C-terminal domain"/>
    <property type="match status" value="1"/>
</dbReference>
<evidence type="ECO:0000259" key="15">
    <source>
        <dbReference type="PROSITE" id="PS50109"/>
    </source>
</evidence>
<keyword evidence="13" id="KW-0175">Coiled coil</keyword>
<keyword evidence="4" id="KW-1003">Cell membrane</keyword>
<keyword evidence="11 14" id="KW-1133">Transmembrane helix</keyword>
<keyword evidence="5" id="KW-0597">Phosphoprotein</keyword>